<sequence>MKLLLPARATNLALLAALAVVFATGAGAVASGTAAGRWVVIGHGAAGLLVVLLVPAKLRVVRAGLRAARRTRWLSLALAAFVVAVLLLGFGYSTGFLRTVGGLDALWLHIALALALVPVLLWHLVARFVRPRRADLSRRTALRTGLLVGGAAGLYAATAGAVEATGAPGARRRFTGSYERGSFRPAEMPNTIWLNDTAPPVDPGTWRLTVTVTGVAYPLTDLSGRSVTRRALLDCTSGWYAEQDWQGVPLRDLMGRVGDARSVVVRSRTGYAVRFPVDDLDTLFVAVGVGGRPLSRGHGFPARLVAPGRRGFWWVKWVETVELSEAPWWWQSPFPLT</sequence>
<feature type="domain" description="Oxidoreductase molybdopterin-binding" evidence="2">
    <location>
        <begin position="199"/>
        <end position="327"/>
    </location>
</feature>
<dbReference type="InterPro" id="IPR000572">
    <property type="entry name" value="OxRdtase_Mopterin-bd_dom"/>
</dbReference>
<dbReference type="SUPFAM" id="SSF56524">
    <property type="entry name" value="Oxidoreductase molybdopterin-binding domain"/>
    <property type="match status" value="1"/>
</dbReference>
<dbReference type="Pfam" id="PF00174">
    <property type="entry name" value="Oxidored_molyb"/>
    <property type="match status" value="1"/>
</dbReference>
<gene>
    <name evidence="3" type="ORF">Voc01_039180</name>
</gene>
<evidence type="ECO:0000256" key="1">
    <source>
        <dbReference type="SAM" id="Phobius"/>
    </source>
</evidence>
<reference evidence="3" key="1">
    <citation type="submission" date="2021-01" db="EMBL/GenBank/DDBJ databases">
        <title>Whole genome shotgun sequence of Virgisporangium ochraceum NBRC 16418.</title>
        <authorList>
            <person name="Komaki H."/>
            <person name="Tamura T."/>
        </authorList>
    </citation>
    <scope>NUCLEOTIDE SEQUENCE</scope>
    <source>
        <strain evidence="3">NBRC 16418</strain>
    </source>
</reference>
<keyword evidence="1" id="KW-0472">Membrane</keyword>
<protein>
    <recommendedName>
        <fullName evidence="2">Oxidoreductase molybdopterin-binding domain-containing protein</fullName>
    </recommendedName>
</protein>
<dbReference type="InterPro" id="IPR036374">
    <property type="entry name" value="OxRdtase_Mopterin-bd_sf"/>
</dbReference>
<evidence type="ECO:0000313" key="3">
    <source>
        <dbReference type="EMBL" id="GIJ69001.1"/>
    </source>
</evidence>
<comment type="caution">
    <text evidence="3">The sequence shown here is derived from an EMBL/GenBank/DDBJ whole genome shotgun (WGS) entry which is preliminary data.</text>
</comment>
<dbReference type="Proteomes" id="UP000635606">
    <property type="component" value="Unassembled WGS sequence"/>
</dbReference>
<dbReference type="Gene3D" id="3.90.420.10">
    <property type="entry name" value="Oxidoreductase, molybdopterin-binding domain"/>
    <property type="match status" value="1"/>
</dbReference>
<accession>A0A8J3ZSP3</accession>
<keyword evidence="1" id="KW-1133">Transmembrane helix</keyword>
<dbReference type="EMBL" id="BOPH01000053">
    <property type="protein sequence ID" value="GIJ69001.1"/>
    <property type="molecule type" value="Genomic_DNA"/>
</dbReference>
<organism evidence="3 4">
    <name type="scientific">Virgisporangium ochraceum</name>
    <dbReference type="NCBI Taxonomy" id="65505"/>
    <lineage>
        <taxon>Bacteria</taxon>
        <taxon>Bacillati</taxon>
        <taxon>Actinomycetota</taxon>
        <taxon>Actinomycetes</taxon>
        <taxon>Micromonosporales</taxon>
        <taxon>Micromonosporaceae</taxon>
        <taxon>Virgisporangium</taxon>
    </lineage>
</organism>
<proteinExistence type="predicted"/>
<evidence type="ECO:0000259" key="2">
    <source>
        <dbReference type="Pfam" id="PF00174"/>
    </source>
</evidence>
<evidence type="ECO:0000313" key="4">
    <source>
        <dbReference type="Proteomes" id="UP000635606"/>
    </source>
</evidence>
<feature type="transmembrane region" description="Helical" evidence="1">
    <location>
        <begin position="38"/>
        <end position="61"/>
    </location>
</feature>
<keyword evidence="4" id="KW-1185">Reference proteome</keyword>
<dbReference type="RefSeq" id="WP_203928933.1">
    <property type="nucleotide sequence ID" value="NZ_BOPH01000053.1"/>
</dbReference>
<feature type="transmembrane region" description="Helical" evidence="1">
    <location>
        <begin position="141"/>
        <end position="162"/>
    </location>
</feature>
<feature type="transmembrane region" description="Helical" evidence="1">
    <location>
        <begin position="73"/>
        <end position="94"/>
    </location>
</feature>
<keyword evidence="1" id="KW-0812">Transmembrane</keyword>
<name>A0A8J3ZSP3_9ACTN</name>
<dbReference type="AlphaFoldDB" id="A0A8J3ZSP3"/>
<feature type="transmembrane region" description="Helical" evidence="1">
    <location>
        <begin position="106"/>
        <end position="129"/>
    </location>
</feature>